<reference evidence="7 8" key="1">
    <citation type="submission" date="2019-09" db="EMBL/GenBank/DDBJ databases">
        <title>YIM 132180 draft genome.</title>
        <authorList>
            <person name="Zhang K."/>
        </authorList>
    </citation>
    <scope>NUCLEOTIDE SEQUENCE [LARGE SCALE GENOMIC DNA]</scope>
    <source>
        <strain evidence="7 8">YIM 132180</strain>
    </source>
</reference>
<feature type="transmembrane region" description="Helical" evidence="5">
    <location>
        <begin position="412"/>
        <end position="429"/>
    </location>
</feature>
<feature type="domain" description="O-antigen ligase-related" evidence="6">
    <location>
        <begin position="221"/>
        <end position="361"/>
    </location>
</feature>
<keyword evidence="4 5" id="KW-0472">Membrane</keyword>
<evidence type="ECO:0000256" key="2">
    <source>
        <dbReference type="ARBA" id="ARBA00022692"/>
    </source>
</evidence>
<dbReference type="InterPro" id="IPR051533">
    <property type="entry name" value="WaaL-like"/>
</dbReference>
<dbReference type="EMBL" id="VZDO01000005">
    <property type="protein sequence ID" value="KAB0680298.1"/>
    <property type="molecule type" value="Genomic_DNA"/>
</dbReference>
<evidence type="ECO:0000256" key="4">
    <source>
        <dbReference type="ARBA" id="ARBA00023136"/>
    </source>
</evidence>
<dbReference type="GO" id="GO:0016874">
    <property type="term" value="F:ligase activity"/>
    <property type="evidence" value="ECO:0007669"/>
    <property type="project" value="UniProtKB-KW"/>
</dbReference>
<name>A0A7V7PQ71_9HYPH</name>
<feature type="transmembrane region" description="Helical" evidence="5">
    <location>
        <begin position="353"/>
        <end position="374"/>
    </location>
</feature>
<dbReference type="PANTHER" id="PTHR37422">
    <property type="entry name" value="TEICHURONIC ACID BIOSYNTHESIS PROTEIN TUAE"/>
    <property type="match status" value="1"/>
</dbReference>
<evidence type="ECO:0000313" key="7">
    <source>
        <dbReference type="EMBL" id="KAB0680298.1"/>
    </source>
</evidence>
<feature type="transmembrane region" description="Helical" evidence="5">
    <location>
        <begin position="128"/>
        <end position="145"/>
    </location>
</feature>
<dbReference type="Proteomes" id="UP000432089">
    <property type="component" value="Unassembled WGS sequence"/>
</dbReference>
<gene>
    <name evidence="7" type="ORF">F6X38_08965</name>
</gene>
<keyword evidence="3 5" id="KW-1133">Transmembrane helix</keyword>
<comment type="subcellular location">
    <subcellularLocation>
        <location evidence="1">Membrane</location>
        <topology evidence="1">Multi-pass membrane protein</topology>
    </subcellularLocation>
</comment>
<keyword evidence="7" id="KW-0436">Ligase</keyword>
<evidence type="ECO:0000256" key="5">
    <source>
        <dbReference type="SAM" id="Phobius"/>
    </source>
</evidence>
<evidence type="ECO:0000256" key="1">
    <source>
        <dbReference type="ARBA" id="ARBA00004141"/>
    </source>
</evidence>
<keyword evidence="8" id="KW-1185">Reference proteome</keyword>
<dbReference type="AlphaFoldDB" id="A0A7V7PQ71"/>
<dbReference type="PANTHER" id="PTHR37422:SF17">
    <property type="entry name" value="O-ANTIGEN LIGASE"/>
    <property type="match status" value="1"/>
</dbReference>
<feature type="transmembrane region" description="Helical" evidence="5">
    <location>
        <begin position="238"/>
        <end position="255"/>
    </location>
</feature>
<sequence>MSVHRPVLANAYARPLVRPKRSITIFGFSIRETFLILIIAFPCLGTLFPLDSYLIPIGLNTLVPKTPFNTTIILTVILSYVLWLFAQRPQFSILVLRRNWPIFLFILWAMITSRWAETPGTSFNRSGRLLVFSLYAIYLVEFIPLQRLLKMLFIALLISCVVSLAMIVAMPALSLTTDERGAWRGAMQHKNGLGVTVAFAFTISLICGYLKVYPLKYVVPLALLALLLLKLANSATAILALAVVTAVIVIILFVVNRTRSPIVTLAFAAAGVGILAVVVLSSGILFSILGREGTLTGRADIWGFAWGMIAENPIWGYGQGAWTFEWMKKLAYAELGWPIAHAHNAWIDFRFQLGLPGVTLAVLMWAVATINLLTLIAKRQALPIVLPMAVFLLLSFRSYSETIIVDPALNDMFWFAFAVASFARSASVVRQNEARFSGRRQLKERRDRYRTLPT</sequence>
<feature type="transmembrane region" description="Helical" evidence="5">
    <location>
        <begin position="152"/>
        <end position="173"/>
    </location>
</feature>
<evidence type="ECO:0000259" key="6">
    <source>
        <dbReference type="Pfam" id="PF04932"/>
    </source>
</evidence>
<feature type="transmembrane region" description="Helical" evidence="5">
    <location>
        <begin position="68"/>
        <end position="86"/>
    </location>
</feature>
<dbReference type="Pfam" id="PF04932">
    <property type="entry name" value="Wzy_C"/>
    <property type="match status" value="1"/>
</dbReference>
<accession>A0A7V7PQ71</accession>
<protein>
    <submittedName>
        <fullName evidence="7">O-antigen ligase family protein</fullName>
    </submittedName>
</protein>
<feature type="transmembrane region" description="Helical" evidence="5">
    <location>
        <begin position="193"/>
        <end position="210"/>
    </location>
</feature>
<dbReference type="InterPro" id="IPR007016">
    <property type="entry name" value="O-antigen_ligase-rel_domated"/>
</dbReference>
<feature type="transmembrane region" description="Helical" evidence="5">
    <location>
        <begin position="262"/>
        <end position="289"/>
    </location>
</feature>
<evidence type="ECO:0000313" key="8">
    <source>
        <dbReference type="Proteomes" id="UP000432089"/>
    </source>
</evidence>
<organism evidence="7 8">
    <name type="scientific">Plantimonas leprariae</name>
    <dbReference type="NCBI Taxonomy" id="2615207"/>
    <lineage>
        <taxon>Bacteria</taxon>
        <taxon>Pseudomonadati</taxon>
        <taxon>Pseudomonadota</taxon>
        <taxon>Alphaproteobacteria</taxon>
        <taxon>Hyphomicrobiales</taxon>
        <taxon>Aurantimonadaceae</taxon>
        <taxon>Plantimonas</taxon>
    </lineage>
</organism>
<keyword evidence="2 5" id="KW-0812">Transmembrane</keyword>
<feature type="transmembrane region" description="Helical" evidence="5">
    <location>
        <begin position="98"/>
        <end position="116"/>
    </location>
</feature>
<feature type="transmembrane region" description="Helical" evidence="5">
    <location>
        <begin position="381"/>
        <end position="400"/>
    </location>
</feature>
<dbReference type="GO" id="GO:0016020">
    <property type="term" value="C:membrane"/>
    <property type="evidence" value="ECO:0007669"/>
    <property type="project" value="UniProtKB-SubCell"/>
</dbReference>
<feature type="transmembrane region" description="Helical" evidence="5">
    <location>
        <begin position="23"/>
        <end position="48"/>
    </location>
</feature>
<proteinExistence type="predicted"/>
<evidence type="ECO:0000256" key="3">
    <source>
        <dbReference type="ARBA" id="ARBA00022989"/>
    </source>
</evidence>
<comment type="caution">
    <text evidence="7">The sequence shown here is derived from an EMBL/GenBank/DDBJ whole genome shotgun (WGS) entry which is preliminary data.</text>
</comment>